<feature type="DNA-binding region" description="H-T-H motif" evidence="4">
    <location>
        <begin position="42"/>
        <end position="61"/>
    </location>
</feature>
<dbReference type="InterPro" id="IPR001647">
    <property type="entry name" value="HTH_TetR"/>
</dbReference>
<dbReference type="Pfam" id="PF00440">
    <property type="entry name" value="TetR_N"/>
    <property type="match status" value="1"/>
</dbReference>
<evidence type="ECO:0000256" key="1">
    <source>
        <dbReference type="ARBA" id="ARBA00023015"/>
    </source>
</evidence>
<dbReference type="GO" id="GO:0003677">
    <property type="term" value="F:DNA binding"/>
    <property type="evidence" value="ECO:0007669"/>
    <property type="project" value="UniProtKB-UniRule"/>
</dbReference>
<dbReference type="InterPro" id="IPR009057">
    <property type="entry name" value="Homeodomain-like_sf"/>
</dbReference>
<evidence type="ECO:0000259" key="5">
    <source>
        <dbReference type="PROSITE" id="PS50977"/>
    </source>
</evidence>
<evidence type="ECO:0000256" key="2">
    <source>
        <dbReference type="ARBA" id="ARBA00023125"/>
    </source>
</evidence>
<gene>
    <name evidence="6" type="ORF">NSK11_contig00045-0038</name>
</gene>
<keyword evidence="2 4" id="KW-0238">DNA-binding</keyword>
<sequence length="207" mass="22204">MDPVTTASKPPLTRTDAADDIETRILDAALVQFQKVGVKKSTIEDVAKQAGVDRVTVYRRVGSRDDLVQAVVSREVAALLADLASMPDRHDDLDGLVADIFATVITRWRAHPLVERLLAVEPDRILVKLTVEGATVFAMSVAATVAILERAARKGLFEAPADLAARTEIGCRIVHSLILVQGGAAGLETADELGEFARKYLVPILAG</sequence>
<keyword evidence="1" id="KW-0805">Transcription regulation</keyword>
<comment type="caution">
    <text evidence="6">The sequence shown here is derived from an EMBL/GenBank/DDBJ whole genome shotgun (WGS) entry which is preliminary data.</text>
</comment>
<evidence type="ECO:0000313" key="7">
    <source>
        <dbReference type="Proteomes" id="UP000037179"/>
    </source>
</evidence>
<keyword evidence="7" id="KW-1185">Reference proteome</keyword>
<dbReference type="PANTHER" id="PTHR30055">
    <property type="entry name" value="HTH-TYPE TRANSCRIPTIONAL REGULATOR RUTR"/>
    <property type="match status" value="1"/>
</dbReference>
<dbReference type="GO" id="GO:0006355">
    <property type="term" value="P:regulation of DNA-templated transcription"/>
    <property type="evidence" value="ECO:0007669"/>
    <property type="project" value="UniProtKB-ARBA"/>
</dbReference>
<proteinExistence type="predicted"/>
<evidence type="ECO:0000256" key="4">
    <source>
        <dbReference type="PROSITE-ProRule" id="PRU00335"/>
    </source>
</evidence>
<dbReference type="SUPFAM" id="SSF46689">
    <property type="entry name" value="Homeodomain-like"/>
    <property type="match status" value="1"/>
</dbReference>
<evidence type="ECO:0000313" key="6">
    <source>
        <dbReference type="EMBL" id="GAP28902.1"/>
    </source>
</evidence>
<dbReference type="EMBL" id="BBYQ01000045">
    <property type="protein sequence ID" value="GAP28902.1"/>
    <property type="molecule type" value="Genomic_DNA"/>
</dbReference>
<organism evidence="6 7">
    <name type="scientific">Nocardia seriolae</name>
    <dbReference type="NCBI Taxonomy" id="37332"/>
    <lineage>
        <taxon>Bacteria</taxon>
        <taxon>Bacillati</taxon>
        <taxon>Actinomycetota</taxon>
        <taxon>Actinomycetes</taxon>
        <taxon>Mycobacteriales</taxon>
        <taxon>Nocardiaceae</taxon>
        <taxon>Nocardia</taxon>
    </lineage>
</organism>
<reference evidence="6 7" key="2">
    <citation type="journal article" date="2016" name="Genome Announc.">
        <title>Draft Genome Sequence of Erythromycin- and Oxytetracycline-Sensitive Nocardia seriolae Strain U-1 (NBRC 110359).</title>
        <authorList>
            <person name="Imajoh M."/>
            <person name="Sukeda M."/>
            <person name="Shimizu M."/>
            <person name="Yamane J."/>
            <person name="Ohnishi K."/>
            <person name="Oshima S."/>
        </authorList>
    </citation>
    <scope>NUCLEOTIDE SEQUENCE [LARGE SCALE GENOMIC DNA]</scope>
    <source>
        <strain evidence="6 7">U-1</strain>
    </source>
</reference>
<name>A0ABC9YTR5_9NOCA</name>
<dbReference type="PRINTS" id="PR00455">
    <property type="entry name" value="HTHTETR"/>
</dbReference>
<accession>A0ABC9YTR5</accession>
<feature type="domain" description="HTH tetR-type" evidence="5">
    <location>
        <begin position="19"/>
        <end position="79"/>
    </location>
</feature>
<keyword evidence="3" id="KW-0804">Transcription</keyword>
<dbReference type="Proteomes" id="UP000037179">
    <property type="component" value="Unassembled WGS sequence"/>
</dbReference>
<dbReference type="PROSITE" id="PS50977">
    <property type="entry name" value="HTH_TETR_2"/>
    <property type="match status" value="1"/>
</dbReference>
<dbReference type="InterPro" id="IPR050109">
    <property type="entry name" value="HTH-type_TetR-like_transc_reg"/>
</dbReference>
<evidence type="ECO:0000256" key="3">
    <source>
        <dbReference type="ARBA" id="ARBA00023163"/>
    </source>
</evidence>
<reference evidence="7" key="1">
    <citation type="submission" date="2015-07" db="EMBL/GenBank/DDBJ databases">
        <title>Nocardia seriolae U-1 whole genome shotgun sequence.</title>
        <authorList>
            <person name="Imajoh M."/>
            <person name="Fukumoto Y."/>
            <person name="Sukeda M."/>
            <person name="Yamane J."/>
            <person name="Yamasaki K."/>
            <person name="Shimizu M."/>
            <person name="Ohnishi K."/>
            <person name="Oshima S."/>
        </authorList>
    </citation>
    <scope>NUCLEOTIDE SEQUENCE [LARGE SCALE GENOMIC DNA]</scope>
    <source>
        <strain evidence="7">U-1</strain>
    </source>
</reference>
<protein>
    <submittedName>
        <fullName evidence="6">TetR family transcriptional regulator</fullName>
    </submittedName>
</protein>
<dbReference type="PANTHER" id="PTHR30055:SF234">
    <property type="entry name" value="HTH-TYPE TRANSCRIPTIONAL REGULATOR BETI"/>
    <property type="match status" value="1"/>
</dbReference>
<dbReference type="Gene3D" id="1.10.357.10">
    <property type="entry name" value="Tetracycline Repressor, domain 2"/>
    <property type="match status" value="1"/>
</dbReference>
<dbReference type="AlphaFoldDB" id="A0ABC9YTR5"/>